<evidence type="ECO:0000256" key="1">
    <source>
        <dbReference type="SAM" id="MobiDB-lite"/>
    </source>
</evidence>
<evidence type="ECO:0000313" key="2">
    <source>
        <dbReference type="Proteomes" id="UP001652660"/>
    </source>
</evidence>
<dbReference type="RefSeq" id="XP_027115741.1">
    <property type="nucleotide sequence ID" value="XM_027259940.2"/>
</dbReference>
<dbReference type="GeneID" id="113733760"/>
<feature type="compositionally biased region" description="Acidic residues" evidence="1">
    <location>
        <begin position="256"/>
        <end position="268"/>
    </location>
</feature>
<sequence length="329" mass="35351">MANQDSGFSQEFSHHQENTAVNATALNLLAKLHLNSTTGGNPGNHQSTVTTTAAPLFSSSSSMDPCNKCGSTKRQSPSSWSSLQEPSSKRATLLPPSSSTTTFSGDRCILGFSKLPLPATFSNASSSSLSSPALRRTISDLINSPGASNLPDQAQISLGSLLNNQLPESSMVNPVATSPSGPLYRTISDPTSASYQVVTTTTPPRPPAARKVTWSPSAGAAGLNLKEETPNTKRLKRMKDRLREMRQWWNEVIKEGEEDSCSDSEDNDDLSKDNSEVCQVAGSEGGPREEAVWVERNGECLILHFKCPCGKGYQILLTGKSCYYKLTAF</sequence>
<accession>A0A6P6WMA6</accession>
<dbReference type="Proteomes" id="UP001652660">
    <property type="component" value="Chromosome 3c"/>
</dbReference>
<feature type="region of interest" description="Disordered" evidence="1">
    <location>
        <begin position="256"/>
        <end position="283"/>
    </location>
</feature>
<dbReference type="OrthoDB" id="1289445at2759"/>
<gene>
    <name evidence="3" type="primary">LOC113733760</name>
</gene>
<feature type="compositionally biased region" description="Polar residues" evidence="1">
    <location>
        <begin position="60"/>
        <end position="74"/>
    </location>
</feature>
<evidence type="ECO:0008006" key="4">
    <source>
        <dbReference type="Google" id="ProtNLM"/>
    </source>
</evidence>
<evidence type="ECO:0000313" key="3">
    <source>
        <dbReference type="RefSeq" id="XP_027115741.1"/>
    </source>
</evidence>
<dbReference type="AlphaFoldDB" id="A0A6P6WMA6"/>
<reference evidence="2" key="1">
    <citation type="journal article" date="2025" name="Foods">
        <title>Unveiling the Microbial Signatures of Arabica Coffee Cherries: Insights into Ripeness Specific Diversity, Functional Traits, and Implications for Quality and Safety.</title>
        <authorList>
            <consortium name="RefSeq"/>
            <person name="Tenea G.N."/>
            <person name="Cifuentes V."/>
            <person name="Reyes P."/>
            <person name="Cevallos-Vallejos M."/>
        </authorList>
    </citation>
    <scope>NUCLEOTIDE SEQUENCE [LARGE SCALE GENOMIC DNA]</scope>
</reference>
<protein>
    <recommendedName>
        <fullName evidence="4">Flocculation protein FLO11-like</fullName>
    </recommendedName>
</protein>
<feature type="compositionally biased region" description="Low complexity" evidence="1">
    <location>
        <begin position="75"/>
        <end position="102"/>
    </location>
</feature>
<organism evidence="2 3">
    <name type="scientific">Coffea arabica</name>
    <name type="common">Arabian coffee</name>
    <dbReference type="NCBI Taxonomy" id="13443"/>
    <lineage>
        <taxon>Eukaryota</taxon>
        <taxon>Viridiplantae</taxon>
        <taxon>Streptophyta</taxon>
        <taxon>Embryophyta</taxon>
        <taxon>Tracheophyta</taxon>
        <taxon>Spermatophyta</taxon>
        <taxon>Magnoliopsida</taxon>
        <taxon>eudicotyledons</taxon>
        <taxon>Gunneridae</taxon>
        <taxon>Pentapetalae</taxon>
        <taxon>asterids</taxon>
        <taxon>lamiids</taxon>
        <taxon>Gentianales</taxon>
        <taxon>Rubiaceae</taxon>
        <taxon>Ixoroideae</taxon>
        <taxon>Gardenieae complex</taxon>
        <taxon>Bertiereae - Coffeeae clade</taxon>
        <taxon>Coffeeae</taxon>
        <taxon>Coffea</taxon>
    </lineage>
</organism>
<feature type="region of interest" description="Disordered" evidence="1">
    <location>
        <begin position="60"/>
        <end position="102"/>
    </location>
</feature>
<keyword evidence="2" id="KW-1185">Reference proteome</keyword>
<reference evidence="3" key="2">
    <citation type="submission" date="2025-08" db="UniProtKB">
        <authorList>
            <consortium name="RefSeq"/>
        </authorList>
    </citation>
    <scope>IDENTIFICATION</scope>
    <source>
        <tissue evidence="3">Leaves</tissue>
    </source>
</reference>
<proteinExistence type="predicted"/>
<name>A0A6P6WMA6_COFAR</name>